<proteinExistence type="predicted"/>
<feature type="region of interest" description="Disordered" evidence="1">
    <location>
        <begin position="141"/>
        <end position="163"/>
    </location>
</feature>
<dbReference type="EMBL" id="BMOO01000003">
    <property type="protein sequence ID" value="GGM64490.1"/>
    <property type="molecule type" value="Genomic_DNA"/>
</dbReference>
<dbReference type="EMBL" id="JAGGKO010000001">
    <property type="protein sequence ID" value="MBP1953536.1"/>
    <property type="molecule type" value="Genomic_DNA"/>
</dbReference>
<feature type="region of interest" description="Disordered" evidence="1">
    <location>
        <begin position="84"/>
        <end position="107"/>
    </location>
</feature>
<dbReference type="InterPro" id="IPR045397">
    <property type="entry name" value="TumE-like"/>
</dbReference>
<dbReference type="AlphaFoldDB" id="A0A830FMF5"/>
<dbReference type="RefSeq" id="WP_188871166.1">
    <property type="nucleotide sequence ID" value="NZ_BMOO01000003.1"/>
</dbReference>
<accession>A0A830FMF5</accession>
<feature type="compositionally biased region" description="Basic and acidic residues" evidence="1">
    <location>
        <begin position="84"/>
        <end position="98"/>
    </location>
</feature>
<keyword evidence="4" id="KW-1185">Reference proteome</keyword>
<name>A0A830FMF5_9EURY</name>
<evidence type="ECO:0000256" key="1">
    <source>
        <dbReference type="SAM" id="MobiDB-lite"/>
    </source>
</evidence>
<dbReference type="Pfam" id="PF20126">
    <property type="entry name" value="TumE"/>
    <property type="match status" value="1"/>
</dbReference>
<organism evidence="2 4">
    <name type="scientific">Halarchaeum rubridurum</name>
    <dbReference type="NCBI Taxonomy" id="489911"/>
    <lineage>
        <taxon>Archaea</taxon>
        <taxon>Methanobacteriati</taxon>
        <taxon>Methanobacteriota</taxon>
        <taxon>Stenosarchaea group</taxon>
        <taxon>Halobacteria</taxon>
        <taxon>Halobacteriales</taxon>
        <taxon>Halobacteriaceae</taxon>
    </lineage>
</organism>
<comment type="caution">
    <text evidence="2">The sequence shown here is derived from an EMBL/GenBank/DDBJ whole genome shotgun (WGS) entry which is preliminary data.</text>
</comment>
<dbReference type="Proteomes" id="UP000614609">
    <property type="component" value="Unassembled WGS sequence"/>
</dbReference>
<protein>
    <submittedName>
        <fullName evidence="2">Uncharacterized protein</fullName>
    </submittedName>
</protein>
<evidence type="ECO:0000313" key="3">
    <source>
        <dbReference type="EMBL" id="MBP1953536.1"/>
    </source>
</evidence>
<reference evidence="2" key="2">
    <citation type="submission" date="2020-09" db="EMBL/GenBank/DDBJ databases">
        <authorList>
            <person name="Sun Q."/>
            <person name="Ohkuma M."/>
        </authorList>
    </citation>
    <scope>NUCLEOTIDE SEQUENCE</scope>
    <source>
        <strain evidence="2">JCM 16108</strain>
    </source>
</reference>
<evidence type="ECO:0000313" key="2">
    <source>
        <dbReference type="EMBL" id="GGM64490.1"/>
    </source>
</evidence>
<dbReference type="Proteomes" id="UP000765891">
    <property type="component" value="Unassembled WGS sequence"/>
</dbReference>
<gene>
    <name evidence="2" type="ORF">GCM10009017_13240</name>
    <name evidence="3" type="ORF">J2752_000417</name>
</gene>
<sequence length="163" mass="18552">MPGTDVNEELSRLVARRVAGLSMVRSVRPFPPAKPDRVVARLESDHYPSVVEAVTVDFRFGRAGEFNVVYVEHWSGETWSCRWDRHENPHSDRDHFHPPPDPNNTSREALAAVYPASQSAVVGVVFDALRERYTALWENPDEPTYPSEYGFDPGDGDWPFLRD</sequence>
<dbReference type="OrthoDB" id="202777at2157"/>
<reference evidence="3" key="3">
    <citation type="submission" date="2021-03" db="EMBL/GenBank/DDBJ databases">
        <title>Genomic Encyclopedia of Type Strains, Phase IV (KMG-IV): sequencing the most valuable type-strain genomes for metagenomic binning, comparative biology and taxonomic classification.</title>
        <authorList>
            <person name="Goeker M."/>
        </authorList>
    </citation>
    <scope>NUCLEOTIDE SEQUENCE</scope>
    <source>
        <strain evidence="3">DSM 22443</strain>
    </source>
</reference>
<reference evidence="2" key="1">
    <citation type="journal article" date="2014" name="Int. J. Syst. Evol. Microbiol.">
        <title>Complete genome sequence of Corynebacterium casei LMG S-19264T (=DSM 44701T), isolated from a smear-ripened cheese.</title>
        <authorList>
            <consortium name="US DOE Joint Genome Institute (JGI-PGF)"/>
            <person name="Walter F."/>
            <person name="Albersmeier A."/>
            <person name="Kalinowski J."/>
            <person name="Ruckert C."/>
        </authorList>
    </citation>
    <scope>NUCLEOTIDE SEQUENCE</scope>
    <source>
        <strain evidence="2">JCM 16108</strain>
    </source>
</reference>
<evidence type="ECO:0000313" key="4">
    <source>
        <dbReference type="Proteomes" id="UP000614609"/>
    </source>
</evidence>